<sequence>MVRSLSFIHLFVILAIGYIGGALLFREMPATSVERIVTFYDARVVLGHDAGYIRPVGTAVLFFVLAYALAMYRRTQFAVLFFGAVKCVLFGLSSSYLLASGTKMMAYSIWWFPFQFLICFLFLVYCAVLSPPYFMRTTLGKRSNTRALPAIIGMATAVLAIEIIVFQFILN</sequence>
<feature type="transmembrane region" description="Helical" evidence="1">
    <location>
        <begin position="77"/>
        <end position="98"/>
    </location>
</feature>
<keyword evidence="1" id="KW-1133">Transmembrane helix</keyword>
<proteinExistence type="predicted"/>
<gene>
    <name evidence="2" type="ORF">K8V56_16750</name>
</gene>
<accession>A0A921G1T6</accession>
<keyword evidence="1" id="KW-0472">Membrane</keyword>
<keyword evidence="1" id="KW-0812">Transmembrane</keyword>
<organism evidence="2 3">
    <name type="scientific">Sporosarcina psychrophila</name>
    <name type="common">Bacillus psychrophilus</name>
    <dbReference type="NCBI Taxonomy" id="1476"/>
    <lineage>
        <taxon>Bacteria</taxon>
        <taxon>Bacillati</taxon>
        <taxon>Bacillota</taxon>
        <taxon>Bacilli</taxon>
        <taxon>Bacillales</taxon>
        <taxon>Caryophanaceae</taxon>
        <taxon>Sporosarcina</taxon>
    </lineage>
</organism>
<feature type="transmembrane region" description="Helical" evidence="1">
    <location>
        <begin position="7"/>
        <end position="25"/>
    </location>
</feature>
<feature type="transmembrane region" description="Helical" evidence="1">
    <location>
        <begin position="110"/>
        <end position="135"/>
    </location>
</feature>
<feature type="transmembrane region" description="Helical" evidence="1">
    <location>
        <begin position="147"/>
        <end position="170"/>
    </location>
</feature>
<dbReference type="Proteomes" id="UP000698173">
    <property type="component" value="Unassembled WGS sequence"/>
</dbReference>
<dbReference type="AlphaFoldDB" id="A0A921G1T6"/>
<protein>
    <submittedName>
        <fullName evidence="2">Uncharacterized protein</fullName>
    </submittedName>
</protein>
<evidence type="ECO:0000313" key="3">
    <source>
        <dbReference type="Proteomes" id="UP000698173"/>
    </source>
</evidence>
<name>A0A921G1T6_SPOPS</name>
<reference evidence="2" key="1">
    <citation type="journal article" date="2021" name="PeerJ">
        <title>Extensive microbial diversity within the chicken gut microbiome revealed by metagenomics and culture.</title>
        <authorList>
            <person name="Gilroy R."/>
            <person name="Ravi A."/>
            <person name="Getino M."/>
            <person name="Pursley I."/>
            <person name="Horton D.L."/>
            <person name="Alikhan N.F."/>
            <person name="Baker D."/>
            <person name="Gharbi K."/>
            <person name="Hall N."/>
            <person name="Watson M."/>
            <person name="Adriaenssens E.M."/>
            <person name="Foster-Nyarko E."/>
            <person name="Jarju S."/>
            <person name="Secka A."/>
            <person name="Antonio M."/>
            <person name="Oren A."/>
            <person name="Chaudhuri R.R."/>
            <person name="La Ragione R."/>
            <person name="Hildebrand F."/>
            <person name="Pallen M.J."/>
        </authorList>
    </citation>
    <scope>NUCLEOTIDE SEQUENCE</scope>
    <source>
        <strain evidence="2">CHK171-7178</strain>
    </source>
</reference>
<reference evidence="2" key="2">
    <citation type="submission" date="2021-09" db="EMBL/GenBank/DDBJ databases">
        <authorList>
            <person name="Gilroy R."/>
        </authorList>
    </citation>
    <scope>NUCLEOTIDE SEQUENCE</scope>
    <source>
        <strain evidence="2">CHK171-7178</strain>
    </source>
</reference>
<comment type="caution">
    <text evidence="2">The sequence shown here is derived from an EMBL/GenBank/DDBJ whole genome shotgun (WGS) entry which is preliminary data.</text>
</comment>
<dbReference type="EMBL" id="DYWT01000259">
    <property type="protein sequence ID" value="HJF33413.1"/>
    <property type="molecule type" value="Genomic_DNA"/>
</dbReference>
<evidence type="ECO:0000313" key="2">
    <source>
        <dbReference type="EMBL" id="HJF33413.1"/>
    </source>
</evidence>
<feature type="transmembrane region" description="Helical" evidence="1">
    <location>
        <begin position="52"/>
        <end position="70"/>
    </location>
</feature>
<evidence type="ECO:0000256" key="1">
    <source>
        <dbReference type="SAM" id="Phobius"/>
    </source>
</evidence>